<sequence>MELTGSWERVLPQDVVRRFDFYETRQAGAILRAVDGEQFDEVVDVLRRFEIRRADLVRPGGQESRLAQRFNAAFRDRGWREARVDTEITLRLHVRPYRPAGEERATETTTSVENPGYLVDNFKGRVALDLEWNAKDGNLDRDIAAYRSLYDAGFIDVAVLVTRTQDELRSFARRVRLAEGMDEAEAKKMLATTTTTNIDKLLPRLRRGDAGGCPVLAVAITSRAFENAARD</sequence>
<dbReference type="SUPFAM" id="SSF52980">
    <property type="entry name" value="Restriction endonuclease-like"/>
    <property type="match status" value="1"/>
</dbReference>
<dbReference type="GO" id="GO:0009307">
    <property type="term" value="P:DNA restriction-modification system"/>
    <property type="evidence" value="ECO:0007669"/>
    <property type="project" value="InterPro"/>
</dbReference>
<name>A0A1D8B3R1_9ACTO</name>
<dbReference type="KEGG" id="phon:BH719_07915"/>
<dbReference type="GO" id="GO:0009036">
    <property type="term" value="F:type II site-specific deoxyribonuclease activity"/>
    <property type="evidence" value="ECO:0007669"/>
    <property type="project" value="InterPro"/>
</dbReference>
<keyword evidence="1" id="KW-0540">Nuclease</keyword>
<dbReference type="RefSeq" id="WP_009744305.1">
    <property type="nucleotide sequence ID" value="NZ_CP017298.1"/>
</dbReference>
<dbReference type="Proteomes" id="UP000095214">
    <property type="component" value="Chromosome"/>
</dbReference>
<dbReference type="EMBL" id="CP017298">
    <property type="protein sequence ID" value="AOS47774.1"/>
    <property type="molecule type" value="Genomic_DNA"/>
</dbReference>
<evidence type="ECO:0000313" key="2">
    <source>
        <dbReference type="Proteomes" id="UP000095214"/>
    </source>
</evidence>
<dbReference type="AlphaFoldDB" id="A0A1D8B3R1"/>
<accession>A0A1D8B3R1</accession>
<dbReference type="InterPro" id="IPR015278">
    <property type="entry name" value="BglII-like"/>
</dbReference>
<gene>
    <name evidence="1" type="ORF">BH719_07915</name>
</gene>
<dbReference type="REBASE" id="161998">
    <property type="entry name" value="AhoHKU8ORF7920P"/>
</dbReference>
<dbReference type="Pfam" id="PF09195">
    <property type="entry name" value="Endonuc-BglII"/>
    <property type="match status" value="1"/>
</dbReference>
<dbReference type="STRING" id="178339.BH719_07915"/>
<evidence type="ECO:0000313" key="1">
    <source>
        <dbReference type="EMBL" id="AOS47774.1"/>
    </source>
</evidence>
<organism evidence="1 2">
    <name type="scientific">Pauljensenia hongkongensis</name>
    <dbReference type="NCBI Taxonomy" id="178339"/>
    <lineage>
        <taxon>Bacteria</taxon>
        <taxon>Bacillati</taxon>
        <taxon>Actinomycetota</taxon>
        <taxon>Actinomycetes</taxon>
        <taxon>Actinomycetales</taxon>
        <taxon>Actinomycetaceae</taxon>
        <taxon>Pauljensenia</taxon>
    </lineage>
</organism>
<keyword evidence="2" id="KW-1185">Reference proteome</keyword>
<keyword evidence="1" id="KW-0378">Hydrolase</keyword>
<reference evidence="1 2" key="1">
    <citation type="submission" date="2016-09" db="EMBL/GenBank/DDBJ databases">
        <title>Complete genome sequence of Actinomyces hongkongensis HKU8.</title>
        <authorList>
            <person name="Gao Y.-X."/>
            <person name="Zhou Y.-Y."/>
            <person name="Xie Y."/>
            <person name="Wang M."/>
            <person name="Wang S.-J."/>
            <person name="Shen S.-G."/>
        </authorList>
    </citation>
    <scope>NUCLEOTIDE SEQUENCE [LARGE SCALE GENOMIC DNA]</scope>
    <source>
        <strain evidence="1 2">HKU8</strain>
    </source>
</reference>
<keyword evidence="1" id="KW-0255">Endonuclease</keyword>
<protein>
    <submittedName>
        <fullName evidence="1">Restriction endonuclease</fullName>
    </submittedName>
</protein>
<proteinExistence type="predicted"/>
<dbReference type="InterPro" id="IPR011335">
    <property type="entry name" value="Restrct_endonuc-II-like"/>
</dbReference>
<dbReference type="OrthoDB" id="1956808at2"/>